<comment type="caution">
    <text evidence="10">The sequence shown here is derived from an EMBL/GenBank/DDBJ whole genome shotgun (WGS) entry which is preliminary data.</text>
</comment>
<evidence type="ECO:0000256" key="4">
    <source>
        <dbReference type="ARBA" id="ARBA00022729"/>
    </source>
</evidence>
<dbReference type="FunFam" id="1.10.110.10:FF:000001">
    <property type="entry name" value="Bifunctional inhibitor/lipid-transfer protein/seed storage 2S albumin superfamily protein"/>
    <property type="match status" value="1"/>
</dbReference>
<dbReference type="OrthoDB" id="785314at2759"/>
<organism evidence="10 11">
    <name type="scientific">Miscanthus lutarioriparius</name>
    <dbReference type="NCBI Taxonomy" id="422564"/>
    <lineage>
        <taxon>Eukaryota</taxon>
        <taxon>Viridiplantae</taxon>
        <taxon>Streptophyta</taxon>
        <taxon>Embryophyta</taxon>
        <taxon>Tracheophyta</taxon>
        <taxon>Spermatophyta</taxon>
        <taxon>Magnoliopsida</taxon>
        <taxon>Liliopsida</taxon>
        <taxon>Poales</taxon>
        <taxon>Poaceae</taxon>
        <taxon>PACMAD clade</taxon>
        <taxon>Panicoideae</taxon>
        <taxon>Andropogonodae</taxon>
        <taxon>Andropogoneae</taxon>
        <taxon>Saccharinae</taxon>
        <taxon>Miscanthus</taxon>
    </lineage>
</organism>
<dbReference type="CDD" id="cd00010">
    <property type="entry name" value="AAI_LTSS"/>
    <property type="match status" value="1"/>
</dbReference>
<dbReference type="AlphaFoldDB" id="A0A811P420"/>
<dbReference type="Proteomes" id="UP000604825">
    <property type="component" value="Unassembled WGS sequence"/>
</dbReference>
<proteinExistence type="inferred from homology"/>
<dbReference type="InterPro" id="IPR043325">
    <property type="entry name" value="LTSS"/>
</dbReference>
<evidence type="ECO:0000259" key="9">
    <source>
        <dbReference type="Pfam" id="PF14368"/>
    </source>
</evidence>
<evidence type="ECO:0000256" key="8">
    <source>
        <dbReference type="SAM" id="SignalP"/>
    </source>
</evidence>
<keyword evidence="7" id="KW-0449">Lipoprotein</keyword>
<evidence type="ECO:0000256" key="1">
    <source>
        <dbReference type="ARBA" id="ARBA00004609"/>
    </source>
</evidence>
<evidence type="ECO:0000256" key="2">
    <source>
        <dbReference type="ARBA" id="ARBA00009748"/>
    </source>
</evidence>
<evidence type="ECO:0000313" key="10">
    <source>
        <dbReference type="EMBL" id="CAD6236267.1"/>
    </source>
</evidence>
<dbReference type="Gene3D" id="1.10.110.10">
    <property type="entry name" value="Plant lipid-transfer and hydrophobic proteins"/>
    <property type="match status" value="1"/>
</dbReference>
<feature type="chain" id="PRO_5032731026" description="Bifunctional inhibitor/plant lipid transfer protein/seed storage helical domain-containing protein" evidence="8">
    <location>
        <begin position="27"/>
        <end position="159"/>
    </location>
</feature>
<dbReference type="InterPro" id="IPR016140">
    <property type="entry name" value="Bifunc_inhib/LTP/seed_store"/>
</dbReference>
<keyword evidence="3" id="KW-0472">Membrane</keyword>
<gene>
    <name evidence="10" type="ORF">NCGR_LOCUS24230</name>
</gene>
<reference evidence="10" key="1">
    <citation type="submission" date="2020-10" db="EMBL/GenBank/DDBJ databases">
        <authorList>
            <person name="Han B."/>
            <person name="Lu T."/>
            <person name="Zhao Q."/>
            <person name="Huang X."/>
            <person name="Zhao Y."/>
        </authorList>
    </citation>
    <scope>NUCLEOTIDE SEQUENCE</scope>
</reference>
<keyword evidence="6" id="KW-0325">Glycoprotein</keyword>
<keyword evidence="3" id="KW-0336">GPI-anchor</keyword>
<dbReference type="Pfam" id="PF14368">
    <property type="entry name" value="LTP_2"/>
    <property type="match status" value="1"/>
</dbReference>
<dbReference type="InterPro" id="IPR036312">
    <property type="entry name" value="Bifun_inhib/LTP/seed_sf"/>
</dbReference>
<comment type="similarity">
    <text evidence="2">Belongs to the plant LTP family.</text>
</comment>
<evidence type="ECO:0000256" key="5">
    <source>
        <dbReference type="ARBA" id="ARBA00023157"/>
    </source>
</evidence>
<sequence>MAMLGRATTVLVAALAVALAFGMALAQGPAAAPGPAPGISEECFNAVLNMSDCLTYVTAGSTTRHPDKPCCPELAGLLESHPVCLCQLLGGGAESYGVSVDYKRALALPGICRLTAPPVAACAANTPAGSAKSSSHAPGRVTAGGLIALAVTAAAGIMF</sequence>
<keyword evidence="11" id="KW-1185">Reference proteome</keyword>
<evidence type="ECO:0000256" key="3">
    <source>
        <dbReference type="ARBA" id="ARBA00022622"/>
    </source>
</evidence>
<dbReference type="EMBL" id="CAJGYO010000006">
    <property type="protein sequence ID" value="CAD6236267.1"/>
    <property type="molecule type" value="Genomic_DNA"/>
</dbReference>
<name>A0A811P420_9POAL</name>
<feature type="signal peptide" evidence="8">
    <location>
        <begin position="1"/>
        <end position="26"/>
    </location>
</feature>
<dbReference type="GO" id="GO:0005886">
    <property type="term" value="C:plasma membrane"/>
    <property type="evidence" value="ECO:0007669"/>
    <property type="project" value="UniProtKB-SubCell"/>
</dbReference>
<dbReference type="PANTHER" id="PTHR33044">
    <property type="entry name" value="BIFUNCTIONAL INHIBITOR/LIPID-TRANSFER PROTEIN/SEED STORAGE 2S ALBUMIN SUPERFAMILY PROTEIN-RELATED"/>
    <property type="match status" value="1"/>
</dbReference>
<evidence type="ECO:0000256" key="6">
    <source>
        <dbReference type="ARBA" id="ARBA00023180"/>
    </source>
</evidence>
<dbReference type="SUPFAM" id="SSF47699">
    <property type="entry name" value="Bifunctional inhibitor/lipid-transfer protein/seed storage 2S albumin"/>
    <property type="match status" value="1"/>
</dbReference>
<keyword evidence="5" id="KW-1015">Disulfide bond</keyword>
<protein>
    <recommendedName>
        <fullName evidence="9">Bifunctional inhibitor/plant lipid transfer protein/seed storage helical domain-containing protein</fullName>
    </recommendedName>
</protein>
<dbReference type="GO" id="GO:0098552">
    <property type="term" value="C:side of membrane"/>
    <property type="evidence" value="ECO:0007669"/>
    <property type="project" value="UniProtKB-KW"/>
</dbReference>
<evidence type="ECO:0000313" key="11">
    <source>
        <dbReference type="Proteomes" id="UP000604825"/>
    </source>
</evidence>
<comment type="subcellular location">
    <subcellularLocation>
        <location evidence="1">Cell membrane</location>
        <topology evidence="1">Lipid-anchor</topology>
        <topology evidence="1">GPI-anchor</topology>
    </subcellularLocation>
</comment>
<feature type="domain" description="Bifunctional inhibitor/plant lipid transfer protein/seed storage helical" evidence="9">
    <location>
        <begin position="32"/>
        <end position="122"/>
    </location>
</feature>
<evidence type="ECO:0000256" key="7">
    <source>
        <dbReference type="ARBA" id="ARBA00023288"/>
    </source>
</evidence>
<keyword evidence="4 8" id="KW-0732">Signal</keyword>
<accession>A0A811P420</accession>